<dbReference type="InterPro" id="IPR023393">
    <property type="entry name" value="START-like_dom_sf"/>
</dbReference>
<accession>A0A7K1XSB6</accession>
<sequence>MKRDLTIKWALPYPVEEVWHCLTDPEIISQWLMQNDFKAEVGHQFRFHTRPIPKMGFDGIVYCEVKEVVPLQKLVYTWKGGPKPGVIELDTLVTWTLKTTADGTEVTLVQAGFQGFKNYISSLFMGSGWRKKIRNRFAELLTSYADAHTES</sequence>
<evidence type="ECO:0000256" key="1">
    <source>
        <dbReference type="ARBA" id="ARBA00006817"/>
    </source>
</evidence>
<gene>
    <name evidence="3" type="ORF">GS398_00445</name>
</gene>
<dbReference type="RefSeq" id="WP_160904787.1">
    <property type="nucleotide sequence ID" value="NZ_WVHS01000001.1"/>
</dbReference>
<dbReference type="AlphaFoldDB" id="A0A7K1XSB6"/>
<dbReference type="CDD" id="cd07814">
    <property type="entry name" value="SRPBCC_CalC_Aha1-like"/>
    <property type="match status" value="1"/>
</dbReference>
<dbReference type="SUPFAM" id="SSF55961">
    <property type="entry name" value="Bet v1-like"/>
    <property type="match status" value="1"/>
</dbReference>
<comment type="similarity">
    <text evidence="1">Belongs to the AHA1 family.</text>
</comment>
<dbReference type="Gene3D" id="3.30.530.20">
    <property type="match status" value="1"/>
</dbReference>
<evidence type="ECO:0000313" key="4">
    <source>
        <dbReference type="Proteomes" id="UP000451233"/>
    </source>
</evidence>
<feature type="domain" description="Activator of Hsp90 ATPase homologue 1/2-like C-terminal" evidence="2">
    <location>
        <begin position="13"/>
        <end position="141"/>
    </location>
</feature>
<evidence type="ECO:0000313" key="3">
    <source>
        <dbReference type="EMBL" id="MXV13757.1"/>
    </source>
</evidence>
<organism evidence="3 4">
    <name type="scientific">Hufsiella ginkgonis</name>
    <dbReference type="NCBI Taxonomy" id="2695274"/>
    <lineage>
        <taxon>Bacteria</taxon>
        <taxon>Pseudomonadati</taxon>
        <taxon>Bacteroidota</taxon>
        <taxon>Sphingobacteriia</taxon>
        <taxon>Sphingobacteriales</taxon>
        <taxon>Sphingobacteriaceae</taxon>
        <taxon>Hufsiella</taxon>
    </lineage>
</organism>
<name>A0A7K1XSB6_9SPHI</name>
<dbReference type="InterPro" id="IPR013538">
    <property type="entry name" value="ASHA1/2-like_C"/>
</dbReference>
<keyword evidence="4" id="KW-1185">Reference proteome</keyword>
<proteinExistence type="inferred from homology"/>
<dbReference type="Proteomes" id="UP000451233">
    <property type="component" value="Unassembled WGS sequence"/>
</dbReference>
<protein>
    <submittedName>
        <fullName evidence="3">SRPBCC domain-containing protein</fullName>
    </submittedName>
</protein>
<dbReference type="EMBL" id="WVHS01000001">
    <property type="protein sequence ID" value="MXV13757.1"/>
    <property type="molecule type" value="Genomic_DNA"/>
</dbReference>
<dbReference type="Pfam" id="PF08327">
    <property type="entry name" value="AHSA1"/>
    <property type="match status" value="1"/>
</dbReference>
<comment type="caution">
    <text evidence="3">The sequence shown here is derived from an EMBL/GenBank/DDBJ whole genome shotgun (WGS) entry which is preliminary data.</text>
</comment>
<evidence type="ECO:0000259" key="2">
    <source>
        <dbReference type="Pfam" id="PF08327"/>
    </source>
</evidence>
<reference evidence="3 4" key="1">
    <citation type="submission" date="2019-11" db="EMBL/GenBank/DDBJ databases">
        <title>Pedobacter sp. HMF7056 Genome sequencing and assembly.</title>
        <authorList>
            <person name="Kang H."/>
            <person name="Kim H."/>
            <person name="Joh K."/>
        </authorList>
    </citation>
    <scope>NUCLEOTIDE SEQUENCE [LARGE SCALE GENOMIC DNA]</scope>
    <source>
        <strain evidence="3 4">HMF7056</strain>
    </source>
</reference>